<dbReference type="OrthoDB" id="165822at2"/>
<evidence type="ECO:0000256" key="1">
    <source>
        <dbReference type="ARBA" id="ARBA00022801"/>
    </source>
</evidence>
<protein>
    <submittedName>
        <fullName evidence="4">Class D sortase</fullName>
    </submittedName>
</protein>
<dbReference type="EMBL" id="SLUB01000018">
    <property type="protein sequence ID" value="THE12336.1"/>
    <property type="molecule type" value="Genomic_DNA"/>
</dbReference>
<dbReference type="Proteomes" id="UP000306477">
    <property type="component" value="Unassembled WGS sequence"/>
</dbReference>
<proteinExistence type="predicted"/>
<name>A0A4S3PSQ9_9BACI</name>
<feature type="active site" description="Acyl-thioester intermediate" evidence="2">
    <location>
        <position position="174"/>
    </location>
</feature>
<dbReference type="CDD" id="cd05828">
    <property type="entry name" value="Sortase_D_1"/>
    <property type="match status" value="1"/>
</dbReference>
<dbReference type="Gene3D" id="2.40.260.10">
    <property type="entry name" value="Sortase"/>
    <property type="match status" value="1"/>
</dbReference>
<evidence type="ECO:0000313" key="5">
    <source>
        <dbReference type="Proteomes" id="UP000306477"/>
    </source>
</evidence>
<evidence type="ECO:0000256" key="3">
    <source>
        <dbReference type="SAM" id="Phobius"/>
    </source>
</evidence>
<keyword evidence="5" id="KW-1185">Reference proteome</keyword>
<feature type="active site" description="Proton donor/acceptor" evidence="2">
    <location>
        <position position="116"/>
    </location>
</feature>
<dbReference type="GO" id="GO:0016787">
    <property type="term" value="F:hydrolase activity"/>
    <property type="evidence" value="ECO:0007669"/>
    <property type="project" value="UniProtKB-KW"/>
</dbReference>
<evidence type="ECO:0000256" key="2">
    <source>
        <dbReference type="PIRSR" id="PIRSR605754-1"/>
    </source>
</evidence>
<dbReference type="SUPFAM" id="SSF63817">
    <property type="entry name" value="Sortase"/>
    <property type="match status" value="1"/>
</dbReference>
<keyword evidence="3" id="KW-1133">Transmembrane helix</keyword>
<reference evidence="4 5" key="1">
    <citation type="journal article" date="2019" name="Indoor Air">
        <title>Impacts of indoor surface finishes on bacterial viability.</title>
        <authorList>
            <person name="Hu J."/>
            <person name="Maamar S.B."/>
            <person name="Glawe A.J."/>
            <person name="Gottel N."/>
            <person name="Gilbert J.A."/>
            <person name="Hartmann E.M."/>
        </authorList>
    </citation>
    <scope>NUCLEOTIDE SEQUENCE [LARGE SCALE GENOMIC DNA]</scope>
    <source>
        <strain evidence="4 5">AF060A6</strain>
    </source>
</reference>
<gene>
    <name evidence="4" type="ORF">E1I69_11580</name>
</gene>
<dbReference type="Pfam" id="PF04203">
    <property type="entry name" value="Sortase"/>
    <property type="match status" value="1"/>
</dbReference>
<sequence length="195" mass="21865">MKKVVYTIALLFIIGGVSLTGYSIFQIWDSNHAQKEALVQAEELISTPPTEERAEKNIVIPTFEKGETMGVLEVPKLGEKMPIVEGTDEEELAKGVGHYLGTALPTQNDQIVLSGHRDTLFKRFDELEIGDTFVVKLEYGDFTYEIVDTKIVDADDRTVIKSTAPNEELVVTTCYPFGYLGDAPYRYIFYGKKID</sequence>
<accession>A0A4S3PSQ9</accession>
<dbReference type="InterPro" id="IPR005754">
    <property type="entry name" value="Sortase"/>
</dbReference>
<dbReference type="InterPro" id="IPR023365">
    <property type="entry name" value="Sortase_dom-sf"/>
</dbReference>
<keyword evidence="3" id="KW-0472">Membrane</keyword>
<keyword evidence="1" id="KW-0378">Hydrolase</keyword>
<dbReference type="NCBIfam" id="TIGR01076">
    <property type="entry name" value="sortase_fam"/>
    <property type="match status" value="1"/>
</dbReference>
<dbReference type="AlphaFoldDB" id="A0A4S3PSQ9"/>
<dbReference type="RefSeq" id="WP_136379777.1">
    <property type="nucleotide sequence ID" value="NZ_SLUB01000018.1"/>
</dbReference>
<evidence type="ECO:0000313" key="4">
    <source>
        <dbReference type="EMBL" id="THE12336.1"/>
    </source>
</evidence>
<organism evidence="4 5">
    <name type="scientific">Bacillus timonensis</name>
    <dbReference type="NCBI Taxonomy" id="1033734"/>
    <lineage>
        <taxon>Bacteria</taxon>
        <taxon>Bacillati</taxon>
        <taxon>Bacillota</taxon>
        <taxon>Bacilli</taxon>
        <taxon>Bacillales</taxon>
        <taxon>Bacillaceae</taxon>
        <taxon>Bacillus</taxon>
    </lineage>
</organism>
<comment type="caution">
    <text evidence="4">The sequence shown here is derived from an EMBL/GenBank/DDBJ whole genome shotgun (WGS) entry which is preliminary data.</text>
</comment>
<dbReference type="NCBIfam" id="NF033746">
    <property type="entry name" value="class_D_sortase"/>
    <property type="match status" value="1"/>
</dbReference>
<feature type="transmembrane region" description="Helical" evidence="3">
    <location>
        <begin position="6"/>
        <end position="25"/>
    </location>
</feature>
<keyword evidence="3" id="KW-0812">Transmembrane</keyword>
<dbReference type="STRING" id="1033734.GCA_000285535_02265"/>
<dbReference type="InterPro" id="IPR041999">
    <property type="entry name" value="Sortase_D_1"/>
</dbReference>
<dbReference type="InterPro" id="IPR053525">
    <property type="entry name" value="Sortase_D"/>
</dbReference>